<dbReference type="PROSITE" id="PS51464">
    <property type="entry name" value="SIS"/>
    <property type="match status" value="1"/>
</dbReference>
<dbReference type="GO" id="GO:0003700">
    <property type="term" value="F:DNA-binding transcription factor activity"/>
    <property type="evidence" value="ECO:0007669"/>
    <property type="project" value="InterPro"/>
</dbReference>
<dbReference type="RefSeq" id="WP_022791837.1">
    <property type="nucleotide sequence ID" value="NZ_ATUU01000004.1"/>
</dbReference>
<dbReference type="InterPro" id="IPR000281">
    <property type="entry name" value="HTH_RpiR"/>
</dbReference>
<sequence length="280" mass="30836">MVQSGFMRLRTLHDQLSKSDQKIADYVLSQADGARTLTIQTIADNVGLSTATVSRFVKRIGFNSFREFSLSLTMPTQSSDTFFGEIESQDGTTEIVHKVFSGARNALDATYSLISEETWQTALEWLITGNKIGLFGIGGSAIVALDGYHKLLRTPLDVEQHPDYDVQLMQAVRMKKGDVGIVISHSGRNHDTLKIARQLKQNNVKIIAITAHVHSELAKLADLVMASSAEEVNMRSESMSSLLAQITIMDSLFTLVGVKMGDKTLSIVDNMREAIEGTRE</sequence>
<dbReference type="FunCoup" id="A0A0R2FRS1">
    <property type="interactions" value="21"/>
</dbReference>
<keyword evidence="1" id="KW-0805">Transcription regulation</keyword>
<protein>
    <submittedName>
        <fullName evidence="6">Transcriptional regulator</fullName>
    </submittedName>
</protein>
<dbReference type="PANTHER" id="PTHR30514:SF1">
    <property type="entry name" value="HTH-TYPE TRANSCRIPTIONAL REGULATOR HEXR-RELATED"/>
    <property type="match status" value="1"/>
</dbReference>
<dbReference type="InterPro" id="IPR047640">
    <property type="entry name" value="RpiR-like"/>
</dbReference>
<dbReference type="Gene3D" id="1.10.10.10">
    <property type="entry name" value="Winged helix-like DNA-binding domain superfamily/Winged helix DNA-binding domain"/>
    <property type="match status" value="1"/>
</dbReference>
<accession>A0A0R2FRS1</accession>
<dbReference type="CDD" id="cd05013">
    <property type="entry name" value="SIS_RpiR"/>
    <property type="match status" value="1"/>
</dbReference>
<dbReference type="PROSITE" id="PS51071">
    <property type="entry name" value="HTH_RPIR"/>
    <property type="match status" value="1"/>
</dbReference>
<evidence type="ECO:0000256" key="1">
    <source>
        <dbReference type="ARBA" id="ARBA00023015"/>
    </source>
</evidence>
<evidence type="ECO:0000259" key="5">
    <source>
        <dbReference type="PROSITE" id="PS51464"/>
    </source>
</evidence>
<dbReference type="Proteomes" id="UP000051296">
    <property type="component" value="Unassembled WGS sequence"/>
</dbReference>
<reference evidence="6 7" key="1">
    <citation type="journal article" date="2015" name="Genome Announc.">
        <title>Expanding the biotechnology potential of lactobacilli through comparative genomics of 213 strains and associated genera.</title>
        <authorList>
            <person name="Sun Z."/>
            <person name="Harris H.M."/>
            <person name="McCann A."/>
            <person name="Guo C."/>
            <person name="Argimon S."/>
            <person name="Zhang W."/>
            <person name="Yang X."/>
            <person name="Jeffery I.B."/>
            <person name="Cooney J.C."/>
            <person name="Kagawa T.F."/>
            <person name="Liu W."/>
            <person name="Song Y."/>
            <person name="Salvetti E."/>
            <person name="Wrobel A."/>
            <person name="Rasinkangas P."/>
            <person name="Parkhill J."/>
            <person name="Rea M.C."/>
            <person name="O'Sullivan O."/>
            <person name="Ritari J."/>
            <person name="Douillard F.P."/>
            <person name="Paul Ross R."/>
            <person name="Yang R."/>
            <person name="Briner A.E."/>
            <person name="Felis G.E."/>
            <person name="de Vos W.M."/>
            <person name="Barrangou R."/>
            <person name="Klaenhammer T.R."/>
            <person name="Caufield P.W."/>
            <person name="Cui Y."/>
            <person name="Zhang H."/>
            <person name="O'Toole P.W."/>
        </authorList>
    </citation>
    <scope>NUCLEOTIDE SEQUENCE [LARGE SCALE GENOMIC DNA]</scope>
    <source>
        <strain evidence="6 7">DSM 20190</strain>
    </source>
</reference>
<gene>
    <name evidence="6" type="ORF">IV68_GL001065</name>
</gene>
<dbReference type="PANTHER" id="PTHR30514">
    <property type="entry name" value="GLUCOKINASE"/>
    <property type="match status" value="1"/>
</dbReference>
<dbReference type="InterPro" id="IPR046348">
    <property type="entry name" value="SIS_dom_sf"/>
</dbReference>
<dbReference type="Gene3D" id="3.40.50.10490">
    <property type="entry name" value="Glucose-6-phosphate isomerase like protein, domain 1"/>
    <property type="match status" value="1"/>
</dbReference>
<name>A0A0R2FRS1_9LACO</name>
<keyword evidence="3" id="KW-0804">Transcription</keyword>
<dbReference type="Pfam" id="PF01418">
    <property type="entry name" value="HTH_6"/>
    <property type="match status" value="1"/>
</dbReference>
<dbReference type="InterPro" id="IPR035472">
    <property type="entry name" value="RpiR-like_SIS"/>
</dbReference>
<dbReference type="STRING" id="1123500.GCA_000420365_01111"/>
<evidence type="ECO:0000313" key="7">
    <source>
        <dbReference type="Proteomes" id="UP000051296"/>
    </source>
</evidence>
<evidence type="ECO:0000256" key="3">
    <source>
        <dbReference type="ARBA" id="ARBA00023163"/>
    </source>
</evidence>
<keyword evidence="2" id="KW-0238">DNA-binding</keyword>
<feature type="domain" description="SIS" evidence="5">
    <location>
        <begin position="122"/>
        <end position="262"/>
    </location>
</feature>
<dbReference type="OrthoDB" id="3684496at2"/>
<dbReference type="EMBL" id="JQAX01000004">
    <property type="protein sequence ID" value="KRN31187.1"/>
    <property type="molecule type" value="Genomic_DNA"/>
</dbReference>
<dbReference type="eggNOG" id="COG1737">
    <property type="taxonomic scope" value="Bacteria"/>
</dbReference>
<keyword evidence="7" id="KW-1185">Reference proteome</keyword>
<dbReference type="GO" id="GO:0003677">
    <property type="term" value="F:DNA binding"/>
    <property type="evidence" value="ECO:0007669"/>
    <property type="project" value="UniProtKB-KW"/>
</dbReference>
<dbReference type="InterPro" id="IPR036388">
    <property type="entry name" value="WH-like_DNA-bd_sf"/>
</dbReference>
<feature type="domain" description="HTH rpiR-type" evidence="4">
    <location>
        <begin position="3"/>
        <end position="79"/>
    </location>
</feature>
<dbReference type="Pfam" id="PF01380">
    <property type="entry name" value="SIS"/>
    <property type="match status" value="1"/>
</dbReference>
<evidence type="ECO:0000313" key="6">
    <source>
        <dbReference type="EMBL" id="KRN31187.1"/>
    </source>
</evidence>
<dbReference type="InterPro" id="IPR001347">
    <property type="entry name" value="SIS_dom"/>
</dbReference>
<dbReference type="SUPFAM" id="SSF46689">
    <property type="entry name" value="Homeodomain-like"/>
    <property type="match status" value="1"/>
</dbReference>
<evidence type="ECO:0000256" key="2">
    <source>
        <dbReference type="ARBA" id="ARBA00023125"/>
    </source>
</evidence>
<dbReference type="SUPFAM" id="SSF53697">
    <property type="entry name" value="SIS domain"/>
    <property type="match status" value="1"/>
</dbReference>
<dbReference type="GO" id="GO:1901135">
    <property type="term" value="P:carbohydrate derivative metabolic process"/>
    <property type="evidence" value="ECO:0007669"/>
    <property type="project" value="InterPro"/>
</dbReference>
<dbReference type="PATRIC" id="fig|1123500.6.peg.1067"/>
<dbReference type="InParanoid" id="A0A0R2FRS1"/>
<dbReference type="AlphaFoldDB" id="A0A0R2FRS1"/>
<dbReference type="GO" id="GO:0097367">
    <property type="term" value="F:carbohydrate derivative binding"/>
    <property type="evidence" value="ECO:0007669"/>
    <property type="project" value="InterPro"/>
</dbReference>
<organism evidence="6 7">
    <name type="scientific">Weissella halotolerans DSM 20190</name>
    <dbReference type="NCBI Taxonomy" id="1123500"/>
    <lineage>
        <taxon>Bacteria</taxon>
        <taxon>Bacillati</taxon>
        <taxon>Bacillota</taxon>
        <taxon>Bacilli</taxon>
        <taxon>Lactobacillales</taxon>
        <taxon>Lactobacillaceae</taxon>
        <taxon>Weissella</taxon>
    </lineage>
</organism>
<evidence type="ECO:0000259" key="4">
    <source>
        <dbReference type="PROSITE" id="PS51071"/>
    </source>
</evidence>
<dbReference type="InterPro" id="IPR009057">
    <property type="entry name" value="Homeodomain-like_sf"/>
</dbReference>
<proteinExistence type="predicted"/>
<comment type="caution">
    <text evidence="6">The sequence shown here is derived from an EMBL/GenBank/DDBJ whole genome shotgun (WGS) entry which is preliminary data.</text>
</comment>